<proteinExistence type="predicted"/>
<accession>A0A7G7GD13</accession>
<keyword evidence="2" id="KW-1003">Cell membrane</keyword>
<protein>
    <submittedName>
        <fullName evidence="7">YjgP/YjgQ family permease</fullName>
    </submittedName>
</protein>
<comment type="subcellular location">
    <subcellularLocation>
        <location evidence="1">Cell membrane</location>
        <topology evidence="1">Multi-pass membrane protein</topology>
    </subcellularLocation>
</comment>
<keyword evidence="3 6" id="KW-0812">Transmembrane</keyword>
<evidence type="ECO:0000256" key="4">
    <source>
        <dbReference type="ARBA" id="ARBA00022989"/>
    </source>
</evidence>
<evidence type="ECO:0000256" key="3">
    <source>
        <dbReference type="ARBA" id="ARBA00022692"/>
    </source>
</evidence>
<dbReference type="InterPro" id="IPR005495">
    <property type="entry name" value="LptG/LptF_permease"/>
</dbReference>
<evidence type="ECO:0000313" key="8">
    <source>
        <dbReference type="Proteomes" id="UP000515237"/>
    </source>
</evidence>
<dbReference type="Proteomes" id="UP000515237">
    <property type="component" value="Chromosome"/>
</dbReference>
<organism evidence="7 8">
    <name type="scientific">Adhaeribacter swui</name>
    <dbReference type="NCBI Taxonomy" id="2086471"/>
    <lineage>
        <taxon>Bacteria</taxon>
        <taxon>Pseudomonadati</taxon>
        <taxon>Bacteroidota</taxon>
        <taxon>Cytophagia</taxon>
        <taxon>Cytophagales</taxon>
        <taxon>Hymenobacteraceae</taxon>
        <taxon>Adhaeribacter</taxon>
    </lineage>
</organism>
<evidence type="ECO:0000256" key="1">
    <source>
        <dbReference type="ARBA" id="ARBA00004651"/>
    </source>
</evidence>
<dbReference type="PANTHER" id="PTHR33529">
    <property type="entry name" value="SLR0882 PROTEIN-RELATED"/>
    <property type="match status" value="1"/>
</dbReference>
<evidence type="ECO:0000256" key="5">
    <source>
        <dbReference type="ARBA" id="ARBA00023136"/>
    </source>
</evidence>
<sequence>MKKLDKLILRSFIGPFLLTFAVVEFILLTQYMLKYLDDLVGKDLGFLVIAQLLMYFSLNMAPVALPLAVLISSLMTYGNLGEHNELTAIKTSGISLLRILRPVFIFAIFLSIGAFYFNNKVVPKANLKAYSLLWDIRQKKPSLDIRENIFYNGIPGYSIKVTEKLGDDGDILKGVMIYDHTSGRGNTTVIIADSGRMYTKFNDQYLAFDLFNGKIYAEEASNSNSNGQAGFVRQKFTSQKMLFNLSSFNLDRTREDLFKGSRMMLNIDELHHVTDSLKNQLGQERRLITPNLVPYYTYFKADSAKRMETPKITAVSKKTISEPNANIVALAANKARNIKSFTTAYTEKMKGTYRESNNYQIEIFRKFTQSAACVIMFLIGAPLGAIIKKGGLGMPVLISILFFIIFYVLTILGEKWGREGIVVVGAGMWAANLILLPIGLFFLYQARNDSSLLEIDFWRRITLLLKRNKL</sequence>
<dbReference type="EMBL" id="CP055156">
    <property type="protein sequence ID" value="QNF35047.1"/>
    <property type="molecule type" value="Genomic_DNA"/>
</dbReference>
<name>A0A7G7GD13_9BACT</name>
<feature type="transmembrane region" description="Helical" evidence="6">
    <location>
        <begin position="421"/>
        <end position="444"/>
    </location>
</feature>
<feature type="transmembrane region" description="Helical" evidence="6">
    <location>
        <begin position="367"/>
        <end position="385"/>
    </location>
</feature>
<dbReference type="GO" id="GO:0043190">
    <property type="term" value="C:ATP-binding cassette (ABC) transporter complex"/>
    <property type="evidence" value="ECO:0007669"/>
    <property type="project" value="TreeGrafter"/>
</dbReference>
<dbReference type="KEGG" id="aswu:HUW51_20860"/>
<evidence type="ECO:0000256" key="2">
    <source>
        <dbReference type="ARBA" id="ARBA00022475"/>
    </source>
</evidence>
<dbReference type="AlphaFoldDB" id="A0A7G7GD13"/>
<dbReference type="GO" id="GO:0015920">
    <property type="term" value="P:lipopolysaccharide transport"/>
    <property type="evidence" value="ECO:0007669"/>
    <property type="project" value="TreeGrafter"/>
</dbReference>
<feature type="transmembrane region" description="Helical" evidence="6">
    <location>
        <begin position="99"/>
        <end position="117"/>
    </location>
</feature>
<keyword evidence="4 6" id="KW-1133">Transmembrane helix</keyword>
<evidence type="ECO:0000313" key="7">
    <source>
        <dbReference type="EMBL" id="QNF35047.1"/>
    </source>
</evidence>
<dbReference type="RefSeq" id="WP_185271538.1">
    <property type="nucleotide sequence ID" value="NZ_CP055156.1"/>
</dbReference>
<keyword evidence="5 6" id="KW-0472">Membrane</keyword>
<reference evidence="7 8" key="1">
    <citation type="journal article" date="2018" name="Int. J. Syst. Evol. Microbiol.">
        <title>Adhaeribacter swui sp. nov., isolated from wet mud.</title>
        <authorList>
            <person name="Kim D.U."/>
            <person name="Kim K.W."/>
            <person name="Kang M.S."/>
            <person name="Kim J.Y."/>
            <person name="Jang J.H."/>
            <person name="Kim M.K."/>
        </authorList>
    </citation>
    <scope>NUCLEOTIDE SEQUENCE [LARGE SCALE GENOMIC DNA]</scope>
    <source>
        <strain evidence="7 8">KCTC 52873</strain>
    </source>
</reference>
<evidence type="ECO:0000256" key="6">
    <source>
        <dbReference type="SAM" id="Phobius"/>
    </source>
</evidence>
<feature type="transmembrane region" description="Helical" evidence="6">
    <location>
        <begin position="53"/>
        <end position="78"/>
    </location>
</feature>
<gene>
    <name evidence="7" type="ORF">HUW51_20860</name>
</gene>
<feature type="transmembrane region" description="Helical" evidence="6">
    <location>
        <begin position="392"/>
        <end position="409"/>
    </location>
</feature>
<feature type="transmembrane region" description="Helical" evidence="6">
    <location>
        <begin position="12"/>
        <end position="33"/>
    </location>
</feature>
<dbReference type="Pfam" id="PF03739">
    <property type="entry name" value="LptF_LptG"/>
    <property type="match status" value="1"/>
</dbReference>
<dbReference type="PANTHER" id="PTHR33529:SF6">
    <property type="entry name" value="YJGP_YJGQ FAMILY PERMEASE"/>
    <property type="match status" value="1"/>
</dbReference>
<keyword evidence="8" id="KW-1185">Reference proteome</keyword>